<gene>
    <name evidence="4" type="ORF">PQU98_02420</name>
</gene>
<dbReference type="Proteomes" id="UP001218579">
    <property type="component" value="Unassembled WGS sequence"/>
</dbReference>
<evidence type="ECO:0000256" key="1">
    <source>
        <dbReference type="ARBA" id="ARBA00005791"/>
    </source>
</evidence>
<organism evidence="4 5">
    <name type="scientific">Asticcacaulis machinosus</name>
    <dbReference type="NCBI Taxonomy" id="2984211"/>
    <lineage>
        <taxon>Bacteria</taxon>
        <taxon>Pseudomonadati</taxon>
        <taxon>Pseudomonadota</taxon>
        <taxon>Alphaproteobacteria</taxon>
        <taxon>Caulobacterales</taxon>
        <taxon>Caulobacteraceae</taxon>
        <taxon>Asticcacaulis</taxon>
    </lineage>
</organism>
<dbReference type="Pfam" id="PF13462">
    <property type="entry name" value="Thioredoxin_4"/>
    <property type="match status" value="1"/>
</dbReference>
<dbReference type="InterPro" id="IPR036249">
    <property type="entry name" value="Thioredoxin-like_sf"/>
</dbReference>
<evidence type="ECO:0000313" key="5">
    <source>
        <dbReference type="Proteomes" id="UP001218579"/>
    </source>
</evidence>
<dbReference type="EMBL" id="JAQQKV010000001">
    <property type="protein sequence ID" value="MDC7674968.1"/>
    <property type="molecule type" value="Genomic_DNA"/>
</dbReference>
<dbReference type="InterPro" id="IPR012336">
    <property type="entry name" value="Thioredoxin-like_fold"/>
</dbReference>
<evidence type="ECO:0000313" key="4">
    <source>
        <dbReference type="EMBL" id="MDC7674968.1"/>
    </source>
</evidence>
<name>A0ABT5HFE0_9CAUL</name>
<dbReference type="Gene3D" id="3.40.30.10">
    <property type="entry name" value="Glutaredoxin"/>
    <property type="match status" value="1"/>
</dbReference>
<dbReference type="SUPFAM" id="SSF52833">
    <property type="entry name" value="Thioredoxin-like"/>
    <property type="match status" value="1"/>
</dbReference>
<comment type="similarity">
    <text evidence="1">Belongs to the thioredoxin family. DsbA subfamily.</text>
</comment>
<dbReference type="RefSeq" id="WP_272743275.1">
    <property type="nucleotide sequence ID" value="NZ_JAQQKV010000001.1"/>
</dbReference>
<sequence length="235" mass="25547">MKLPHIDILKARNLRGLVLRCALGLTAGFAVVAPISLYAQNKAASQAELPEMFKGNPKAPVEVIQYASATCSHCAHWHTSVWPEFEKKYVKTGKVKFTFREVATQPANVAFGVYMVGRCAAAKPPAKMTASTAYFTVVDGFLKDQAKVAQSGDALTEIKTLAARVGMDDAALDTCLKDEALFQKVRDRMEKTMQANKVEGTPTFFVNGVRLDGETDLKDFDAAIAAAQKPKKKSS</sequence>
<keyword evidence="2" id="KW-0812">Transmembrane</keyword>
<dbReference type="PANTHER" id="PTHR13887:SF56">
    <property type="entry name" value="THIOREDOXIN-LIKE REDUCTASE RV2466C"/>
    <property type="match status" value="1"/>
</dbReference>
<accession>A0ABT5HFE0</accession>
<keyword evidence="2" id="KW-1133">Transmembrane helix</keyword>
<feature type="transmembrane region" description="Helical" evidence="2">
    <location>
        <begin position="21"/>
        <end position="39"/>
    </location>
</feature>
<evidence type="ECO:0000256" key="2">
    <source>
        <dbReference type="SAM" id="Phobius"/>
    </source>
</evidence>
<evidence type="ECO:0000259" key="3">
    <source>
        <dbReference type="Pfam" id="PF13462"/>
    </source>
</evidence>
<comment type="caution">
    <text evidence="4">The sequence shown here is derived from an EMBL/GenBank/DDBJ whole genome shotgun (WGS) entry which is preliminary data.</text>
</comment>
<dbReference type="PANTHER" id="PTHR13887">
    <property type="entry name" value="GLUTATHIONE S-TRANSFERASE KAPPA"/>
    <property type="match status" value="1"/>
</dbReference>
<keyword evidence="5" id="KW-1185">Reference proteome</keyword>
<reference evidence="4 5" key="1">
    <citation type="submission" date="2023-01" db="EMBL/GenBank/DDBJ databases">
        <title>Novel species of the genus Asticcacaulis isolated from rivers.</title>
        <authorList>
            <person name="Lu H."/>
        </authorList>
    </citation>
    <scope>NUCLEOTIDE SEQUENCE [LARGE SCALE GENOMIC DNA]</scope>
    <source>
        <strain evidence="4 5">LKC15W</strain>
    </source>
</reference>
<proteinExistence type="inferred from homology"/>
<protein>
    <submittedName>
        <fullName evidence="4">Thioredoxin domain-containing protein</fullName>
    </submittedName>
</protein>
<feature type="domain" description="Thioredoxin-like fold" evidence="3">
    <location>
        <begin position="51"/>
        <end position="224"/>
    </location>
</feature>
<keyword evidence="2" id="KW-0472">Membrane</keyword>